<dbReference type="Proteomes" id="UP000005435">
    <property type="component" value="Chromosome"/>
</dbReference>
<evidence type="ECO:0000256" key="1">
    <source>
        <dbReference type="SAM" id="Coils"/>
    </source>
</evidence>
<dbReference type="EMBL" id="CP003065">
    <property type="protein sequence ID" value="AEV67647.1"/>
    <property type="molecule type" value="Genomic_DNA"/>
</dbReference>
<keyword evidence="4" id="KW-1185">Reference proteome</keyword>
<reference evidence="3 4" key="2">
    <citation type="journal article" date="2012" name="Stand. Genomic Sci.">
        <title>Complete Genome Sequence of Clostridium clariflavum DSM 19732.</title>
        <authorList>
            <person name="Izquierdo J.A."/>
            <person name="Goodwin L."/>
            <person name="Davenport K.W."/>
            <person name="Teshima H."/>
            <person name="Bruce D."/>
            <person name="Detter C."/>
            <person name="Tapia R."/>
            <person name="Han S."/>
            <person name="Land M."/>
            <person name="Hauser L."/>
            <person name="Jeffries C.D."/>
            <person name="Han J."/>
            <person name="Pitluck S."/>
            <person name="Nolan M."/>
            <person name="Chen A."/>
            <person name="Huntemann M."/>
            <person name="Mavromatis K."/>
            <person name="Mikhailova N."/>
            <person name="Liolios K."/>
            <person name="Woyke T."/>
            <person name="Lynd L.R."/>
        </authorList>
    </citation>
    <scope>NUCLEOTIDE SEQUENCE [LARGE SCALE GENOMIC DNA]</scope>
    <source>
        <strain evidence="4">DSM 19732 / NBRC 101661 / EBR45</strain>
    </source>
</reference>
<organism evidence="3 4">
    <name type="scientific">Acetivibrio clariflavus (strain DSM 19732 / NBRC 101661 / EBR45)</name>
    <name type="common">Clostridium clariflavum</name>
    <dbReference type="NCBI Taxonomy" id="720554"/>
    <lineage>
        <taxon>Bacteria</taxon>
        <taxon>Bacillati</taxon>
        <taxon>Bacillota</taxon>
        <taxon>Clostridia</taxon>
        <taxon>Eubacteriales</taxon>
        <taxon>Oscillospiraceae</taxon>
        <taxon>Acetivibrio</taxon>
    </lineage>
</organism>
<evidence type="ECO:0000259" key="2">
    <source>
        <dbReference type="Pfam" id="PF13166"/>
    </source>
</evidence>
<proteinExistence type="predicted"/>
<dbReference type="Pfam" id="PF13166">
    <property type="entry name" value="AAA_13"/>
    <property type="match status" value="1"/>
</dbReference>
<evidence type="ECO:0000313" key="4">
    <source>
        <dbReference type="Proteomes" id="UP000005435"/>
    </source>
</evidence>
<keyword evidence="1" id="KW-0175">Coiled coil</keyword>
<gene>
    <name evidence="3" type="ordered locus">Clocl_0970</name>
</gene>
<dbReference type="eggNOG" id="COG4694">
    <property type="taxonomic scope" value="Bacteria"/>
</dbReference>
<protein>
    <recommendedName>
        <fullName evidence="2">Protein CR006 P-loop domain-containing protein</fullName>
    </recommendedName>
</protein>
<reference evidence="4" key="1">
    <citation type="submission" date="2011-12" db="EMBL/GenBank/DDBJ databases">
        <title>Complete sequence of Clostridium clariflavum DSM 19732.</title>
        <authorList>
            <consortium name="US DOE Joint Genome Institute"/>
            <person name="Lucas S."/>
            <person name="Han J."/>
            <person name="Lapidus A."/>
            <person name="Cheng J.-F."/>
            <person name="Goodwin L."/>
            <person name="Pitluck S."/>
            <person name="Peters L."/>
            <person name="Teshima H."/>
            <person name="Detter J.C."/>
            <person name="Han C."/>
            <person name="Tapia R."/>
            <person name="Land M."/>
            <person name="Hauser L."/>
            <person name="Kyrpides N."/>
            <person name="Ivanova N."/>
            <person name="Pagani I."/>
            <person name="Kitzmiller T."/>
            <person name="Lynd L."/>
            <person name="Izquierdo J."/>
            <person name="Woyke T."/>
        </authorList>
    </citation>
    <scope>NUCLEOTIDE SEQUENCE [LARGE SCALE GENOMIC DNA]</scope>
    <source>
        <strain evidence="4">DSM 19732 / NBRC 101661 / EBR45</strain>
    </source>
</reference>
<dbReference type="Gene3D" id="3.40.50.300">
    <property type="entry name" value="P-loop containing nucleotide triphosphate hydrolases"/>
    <property type="match status" value="1"/>
</dbReference>
<dbReference type="HOGENOM" id="CLU_020729_2_0_9"/>
<dbReference type="InterPro" id="IPR027417">
    <property type="entry name" value="P-loop_NTPase"/>
</dbReference>
<evidence type="ECO:0000313" key="3">
    <source>
        <dbReference type="EMBL" id="AEV67647.1"/>
    </source>
</evidence>
<dbReference type="KEGG" id="ccl:Clocl_0970"/>
<sequence length="767" mass="90778">MLSKLFCLYSEVEDEEYKQEIADELFDNDTVIEFNIDNKNEQCKKGVFPKHKIYVFNANFVTNNLRDEGSSVKVKNFNVPSNIRLENKEIKKINSEIEELKKDLEEKEKELKKITDIEKTVSTKIKHKYNEVKELEGTRLTIDYRKINFSEVRQLKHIDEDIKENVIKLNISKFNNNKEDIFLLSKIMLKPIFINKNNLQVILKKNIIATSNESVLKKIERISQIIGGKESQQWLMNGYKLLSDSKEPVICPLCNTDITTVFKSLIMEYESFFNREFESFQNELQEQISYIKSIIEYLLEKRENRLNNIFGKYTFLIKRERDELEIEEKLITSILDELKNIVRLLEEKKSKTNIVKDYNFEKIELLIDEYNKKVDEYNSIKNIIMTYIENNENNQNQLISKIKNLFLEKYYIEFIEMSKMKEPGKYINELEAKVNDLKTAIQNKEIKLREELGKMKFESKYVNEYLLKLNVTRFSVNIDDTLEVIYKESNKVKKSIKHSLSEGEKTTLALAYFLSKVRVEVAGPKKDYNKEYEKCTFYIDDPVSSLDENRLFYTANLLYNEFHMAEQLFVSSHNLKFLKILINYKFTDKQINLYEIKYDKFSQIRNLPKTLWNFNTSYYYRLQQILDYLDGKVDYNTAICYIPNNIRVVLESFLSFKFCYLSSSKSIGYTPGLPDLIEWVKNENKNYFKNLQNVGDITKENWKDHLSIVISKISDSFSHGSPANQEITFNPISEKELKKICRTVIDLMQFMDNVHIEKSKELGANAL</sequence>
<dbReference type="SUPFAM" id="SSF52540">
    <property type="entry name" value="P-loop containing nucleoside triphosphate hydrolases"/>
    <property type="match status" value="1"/>
</dbReference>
<dbReference type="AlphaFoldDB" id="G8LWZ5"/>
<dbReference type="InterPro" id="IPR026866">
    <property type="entry name" value="CR006_AAA"/>
</dbReference>
<feature type="coiled-coil region" evidence="1">
    <location>
        <begin position="83"/>
        <end position="117"/>
    </location>
</feature>
<name>G8LWZ5_ACECE</name>
<feature type="coiled-coil region" evidence="1">
    <location>
        <begin position="317"/>
        <end position="380"/>
    </location>
</feature>
<accession>G8LWZ5</accession>
<feature type="domain" description="Protein CR006 P-loop" evidence="2">
    <location>
        <begin position="35"/>
        <end position="744"/>
    </location>
</feature>